<accession>A0ABS7X0Y6</accession>
<gene>
    <name evidence="3" type="ORF">KGQ91_12780</name>
</gene>
<comment type="caution">
    <text evidence="3">The sequence shown here is derived from an EMBL/GenBank/DDBJ whole genome shotgun (WGS) entry which is preliminary data.</text>
</comment>
<protein>
    <submittedName>
        <fullName evidence="3">AGE family epimerase/isomerase</fullName>
    </submittedName>
</protein>
<name>A0ABS7X0Y6_9GAMM</name>
<dbReference type="EMBL" id="JAGXFD010000001">
    <property type="protein sequence ID" value="MBZ9568546.1"/>
    <property type="molecule type" value="Genomic_DNA"/>
</dbReference>
<dbReference type="InterPro" id="IPR008928">
    <property type="entry name" value="6-hairpin_glycosidase_sf"/>
</dbReference>
<keyword evidence="4" id="KW-1185">Reference proteome</keyword>
<reference evidence="3 4" key="1">
    <citation type="submission" date="2021-05" db="EMBL/GenBank/DDBJ databases">
        <title>Petroleum and Energy Research Collection (APPE): ex situ preservation of microbial diversity associated with the oil industry and exploitation of its biotechnological potential.</title>
        <authorList>
            <person name="Paixao C.T.M."/>
            <person name="Gomes M.B."/>
            <person name="Oliveira V.M."/>
        </authorList>
    </citation>
    <scope>NUCLEOTIDE SEQUENCE [LARGE SCALE GENOMIC DNA]</scope>
    <source>
        <strain evidence="3 4">LIT2</strain>
    </source>
</reference>
<keyword evidence="2" id="KW-0413">Isomerase</keyword>
<dbReference type="InterPro" id="IPR012341">
    <property type="entry name" value="6hp_glycosidase-like_sf"/>
</dbReference>
<dbReference type="Gene3D" id="1.50.10.10">
    <property type="match status" value="1"/>
</dbReference>
<sequence length="399" mass="47239">MPLDDPRQLRSHLARTMAFYHPRCIDAGGGFHHYLKDDGEVYDARHRHLVSSARYVFTYARHAAFTGREEYRHWARHGLRYLEQAHFQTRYQGYAWTLIDHQPEDTTNHCYGLAFVLLAYATALRCGIEEAREGLERVHALQTRRFWEPEWQLYADEADTRWRVSDYRGQNANMHSCEALIAAFEATQDPAYLERALAVARAIWQRQARQTDGWIWEHFDRRWRVDLEYNRDDPHHLFRPWGFQIGHQTEWAKLLTILSRHCPDEAWLLPTAARLFIEAVEAGWDADHGGLVYGVDLERHHCDGDKYFWVQAESLAAAAMLADATGELRFWRWYRRLADFSWQWMIDHRHGGWYRILTPDNRRYSDEKSPAGKVDYHTMGACHDILPILERREAHLPRV</sequence>
<dbReference type="Proteomes" id="UP001319883">
    <property type="component" value="Unassembled WGS sequence"/>
</dbReference>
<evidence type="ECO:0000256" key="1">
    <source>
        <dbReference type="ARBA" id="ARBA00008558"/>
    </source>
</evidence>
<dbReference type="SUPFAM" id="SSF48208">
    <property type="entry name" value="Six-hairpin glycosidases"/>
    <property type="match status" value="1"/>
</dbReference>
<evidence type="ECO:0000313" key="3">
    <source>
        <dbReference type="EMBL" id="MBZ9568546.1"/>
    </source>
</evidence>
<dbReference type="RefSeq" id="WP_163648582.1">
    <property type="nucleotide sequence ID" value="NZ_JAGXFD010000001.1"/>
</dbReference>
<proteinExistence type="inferred from homology"/>
<dbReference type="InterPro" id="IPR010819">
    <property type="entry name" value="AGE/CE"/>
</dbReference>
<organism evidence="3 4">
    <name type="scientific">Modicisalibacter tunisiensis</name>
    <dbReference type="NCBI Taxonomy" id="390637"/>
    <lineage>
        <taxon>Bacteria</taxon>
        <taxon>Pseudomonadati</taxon>
        <taxon>Pseudomonadota</taxon>
        <taxon>Gammaproteobacteria</taxon>
        <taxon>Oceanospirillales</taxon>
        <taxon>Halomonadaceae</taxon>
        <taxon>Modicisalibacter</taxon>
    </lineage>
</organism>
<evidence type="ECO:0000256" key="2">
    <source>
        <dbReference type="ARBA" id="ARBA00023235"/>
    </source>
</evidence>
<evidence type="ECO:0000313" key="4">
    <source>
        <dbReference type="Proteomes" id="UP001319883"/>
    </source>
</evidence>
<dbReference type="Pfam" id="PF07221">
    <property type="entry name" value="GlcNAc_2-epim"/>
    <property type="match status" value="1"/>
</dbReference>
<comment type="similarity">
    <text evidence="1">Belongs to the N-acylglucosamine 2-epimerase family.</text>
</comment>
<dbReference type="PANTHER" id="PTHR15108">
    <property type="entry name" value="N-ACYLGLUCOSAMINE-2-EPIMERASE"/>
    <property type="match status" value="1"/>
</dbReference>